<dbReference type="InterPro" id="IPR043128">
    <property type="entry name" value="Rev_trsase/Diguanyl_cyclase"/>
</dbReference>
<name>A0A086P7Y0_SPHHM</name>
<dbReference type="SUPFAM" id="SSF55785">
    <property type="entry name" value="PYP-like sensor domain (PAS domain)"/>
    <property type="match status" value="1"/>
</dbReference>
<evidence type="ECO:0000259" key="3">
    <source>
        <dbReference type="PROSITE" id="PS50887"/>
    </source>
</evidence>
<dbReference type="PANTHER" id="PTHR44757:SF2">
    <property type="entry name" value="BIOFILM ARCHITECTURE MAINTENANCE PROTEIN MBAA"/>
    <property type="match status" value="1"/>
</dbReference>
<organism evidence="4 5">
    <name type="scientific">Sphingobium herbicidovorans (strain ATCC 700291 / DSM 11019 / CCUG 56400 / KCTC 2939 / LMG 18315 / NBRC 16415 / MH)</name>
    <name type="common">Sphingomonas herbicidovorans</name>
    <dbReference type="NCBI Taxonomy" id="1219045"/>
    <lineage>
        <taxon>Bacteria</taxon>
        <taxon>Pseudomonadati</taxon>
        <taxon>Pseudomonadota</taxon>
        <taxon>Alphaproteobacteria</taxon>
        <taxon>Sphingomonadales</taxon>
        <taxon>Sphingomonadaceae</taxon>
        <taxon>Sphingobium</taxon>
    </lineage>
</organism>
<reference evidence="4" key="1">
    <citation type="submission" date="2014-08" db="EMBL/GenBank/DDBJ databases">
        <title>Draft genome sequences of Sphingobium herbicidovorans.</title>
        <authorList>
            <person name="Gan H.M."/>
            <person name="Gan H.Y."/>
            <person name="Savka M.A."/>
        </authorList>
    </citation>
    <scope>NUCLEOTIDE SEQUENCE [LARGE SCALE GENOMIC DNA]</scope>
    <source>
        <strain evidence="4">NBRC 16415</strain>
    </source>
</reference>
<dbReference type="SUPFAM" id="SSF55073">
    <property type="entry name" value="Nucleotide cyclase"/>
    <property type="match status" value="1"/>
</dbReference>
<keyword evidence="5" id="KW-1185">Reference proteome</keyword>
<dbReference type="Gene3D" id="3.30.450.20">
    <property type="entry name" value="PAS domain"/>
    <property type="match status" value="1"/>
</dbReference>
<evidence type="ECO:0000259" key="1">
    <source>
        <dbReference type="PROSITE" id="PS50113"/>
    </source>
</evidence>
<dbReference type="NCBIfam" id="TIGR00254">
    <property type="entry name" value="GGDEF"/>
    <property type="match status" value="1"/>
</dbReference>
<dbReference type="OrthoDB" id="9814202at2"/>
<sequence length="599" mass="65566">MLHNKHFAGVLASEPLSPGDSEQNPGAIRPRSCETMAVSLLGEMVSQSPHAAFLLDSAWHVVRFNDRCGSFFRNDPSKLPGSSLHDMAPSELINVVQSLLSVEQCNQIEVEFKSPSPDLRSAWREVEATRVIHGLDWYVLVVLRDITGRKEAEARLRRLSFEDAVTGLPNRAAFQEEIEKRVKARKHSGGGFSMLLCDLDNFKYINDTLGHDAGDALLRNVAVRLNNAVRPNFAARLGGDEFAVLTAANTKEDLEALSRKIFSALSSPFSFKDRSVDCQASIGAATFPRHGRSSSELFKAADIALYDAKRLRLGSLSIFRNELRQKLQIDASMINVARTALSGGRIEPHYQPKLCFLTHAVAGFEALLRWRSPAGKINSPQAISAALEEPTLASAISERIISSVLDDICAWQREGLPYGHVAINISAADLSDSGFAERLLGRLHRSGIPPSRIQVEVRETVFLGRGAEHVDEALQLLSEEGISIALDDFGTGYASLSHLKQFPVDIIKIDQSFIKNIHISPDDTAIVAALVNLGRNLGVKSVAEGIETPAQHDAVVAMGCNFGQGFLYAPAKTSQWVVSLLKQDQPGRLLFPNDPRSPR</sequence>
<dbReference type="PROSITE" id="PS50887">
    <property type="entry name" value="GGDEF"/>
    <property type="match status" value="1"/>
</dbReference>
<dbReference type="CDD" id="cd01949">
    <property type="entry name" value="GGDEF"/>
    <property type="match status" value="1"/>
</dbReference>
<feature type="domain" description="PAC" evidence="1">
    <location>
        <begin position="106"/>
        <end position="158"/>
    </location>
</feature>
<dbReference type="PANTHER" id="PTHR44757">
    <property type="entry name" value="DIGUANYLATE CYCLASE DGCP"/>
    <property type="match status" value="1"/>
</dbReference>
<dbReference type="CDD" id="cd01948">
    <property type="entry name" value="EAL"/>
    <property type="match status" value="1"/>
</dbReference>
<dbReference type="Gene3D" id="3.30.70.270">
    <property type="match status" value="1"/>
</dbReference>
<dbReference type="InterPro" id="IPR000160">
    <property type="entry name" value="GGDEF_dom"/>
</dbReference>
<dbReference type="InterPro" id="IPR035965">
    <property type="entry name" value="PAS-like_dom_sf"/>
</dbReference>
<dbReference type="AlphaFoldDB" id="A0A086P7Y0"/>
<proteinExistence type="predicted"/>
<evidence type="ECO:0000313" key="4">
    <source>
        <dbReference type="EMBL" id="KFG89498.1"/>
    </source>
</evidence>
<dbReference type="PROSITE" id="PS50883">
    <property type="entry name" value="EAL"/>
    <property type="match status" value="1"/>
</dbReference>
<feature type="domain" description="EAL" evidence="2">
    <location>
        <begin position="330"/>
        <end position="585"/>
    </location>
</feature>
<gene>
    <name evidence="4" type="ORF">BV98_002694</name>
</gene>
<dbReference type="InterPro" id="IPR052155">
    <property type="entry name" value="Biofilm_reg_signaling"/>
</dbReference>
<dbReference type="Pfam" id="PF00563">
    <property type="entry name" value="EAL"/>
    <property type="match status" value="1"/>
</dbReference>
<dbReference type="Gene3D" id="3.20.20.450">
    <property type="entry name" value="EAL domain"/>
    <property type="match status" value="1"/>
</dbReference>
<dbReference type="SUPFAM" id="SSF141868">
    <property type="entry name" value="EAL domain-like"/>
    <property type="match status" value="1"/>
</dbReference>
<accession>A0A086P7Y0</accession>
<dbReference type="InterPro" id="IPR000700">
    <property type="entry name" value="PAS-assoc_C"/>
</dbReference>
<dbReference type="PROSITE" id="PS50113">
    <property type="entry name" value="PAC"/>
    <property type="match status" value="1"/>
</dbReference>
<dbReference type="eggNOG" id="COG5001">
    <property type="taxonomic scope" value="Bacteria"/>
</dbReference>
<dbReference type="Pfam" id="PF00990">
    <property type="entry name" value="GGDEF"/>
    <property type="match status" value="1"/>
</dbReference>
<dbReference type="Proteomes" id="UP000024284">
    <property type="component" value="Unassembled WGS sequence"/>
</dbReference>
<evidence type="ECO:0000313" key="5">
    <source>
        <dbReference type="Proteomes" id="UP000024284"/>
    </source>
</evidence>
<protein>
    <submittedName>
        <fullName evidence="4">PAS domain S-box/diguanylate cyclase (GGDEF) domain-containing protein</fullName>
    </submittedName>
</protein>
<dbReference type="EMBL" id="JFZA02000026">
    <property type="protein sequence ID" value="KFG89498.1"/>
    <property type="molecule type" value="Genomic_DNA"/>
</dbReference>
<dbReference type="RefSeq" id="WP_051908327.1">
    <property type="nucleotide sequence ID" value="NZ_BCZD01000034.1"/>
</dbReference>
<comment type="caution">
    <text evidence="4">The sequence shown here is derived from an EMBL/GenBank/DDBJ whole genome shotgun (WGS) entry which is preliminary data.</text>
</comment>
<dbReference type="SMART" id="SM00052">
    <property type="entry name" value="EAL"/>
    <property type="match status" value="1"/>
</dbReference>
<dbReference type="InterPro" id="IPR035919">
    <property type="entry name" value="EAL_sf"/>
</dbReference>
<dbReference type="PATRIC" id="fig|1219045.3.peg.2728"/>
<dbReference type="InterPro" id="IPR029787">
    <property type="entry name" value="Nucleotide_cyclase"/>
</dbReference>
<dbReference type="InterPro" id="IPR000014">
    <property type="entry name" value="PAS"/>
</dbReference>
<dbReference type="InterPro" id="IPR001633">
    <property type="entry name" value="EAL_dom"/>
</dbReference>
<feature type="domain" description="GGDEF" evidence="3">
    <location>
        <begin position="190"/>
        <end position="321"/>
    </location>
</feature>
<dbReference type="SMART" id="SM00267">
    <property type="entry name" value="GGDEF"/>
    <property type="match status" value="1"/>
</dbReference>
<dbReference type="STRING" id="76947.GCA_002080435_02623"/>
<dbReference type="NCBIfam" id="TIGR00229">
    <property type="entry name" value="sensory_box"/>
    <property type="match status" value="1"/>
</dbReference>
<evidence type="ECO:0000259" key="2">
    <source>
        <dbReference type="PROSITE" id="PS50883"/>
    </source>
</evidence>